<keyword evidence="3" id="KW-1185">Reference proteome</keyword>
<sequence length="298" mass="32564">MKYFVGEGEDLVLDEQVTDDLRGSFVELSHGVTHYELTGPADGETVVLTGGLTVPLFYWDGLVEHLHGLGLRTLAFSAYGRGYSQRLTCDYDEALFVGQVAELVDSLRLPPHHVVGTSMGAIIAMAYVAGRSDIKSLTLAGPAGLAAAPASRWLFKSDHAAVFVGRRLGRRLLDSHLGHNVRDDASAVALTRMVHDAFRYQGSMYALFSTLQNLPLHGRAELFRSTGHSGIPTMLLWGDDDHVTPIAGLDEARTLLQPRQCHVIRQCGHMTPLERPDEVAHLVASFTTHQQNGSSNDR</sequence>
<dbReference type="PRINTS" id="PR00111">
    <property type="entry name" value="ABHYDROLASE"/>
</dbReference>
<dbReference type="AlphaFoldDB" id="A0A1J4N6V6"/>
<dbReference type="InterPro" id="IPR000073">
    <property type="entry name" value="AB_hydrolase_1"/>
</dbReference>
<feature type="domain" description="AB hydrolase-1" evidence="1">
    <location>
        <begin position="58"/>
        <end position="276"/>
    </location>
</feature>
<dbReference type="RefSeq" id="WP_045548946.1">
    <property type="nucleotide sequence ID" value="NZ_JZDQ02000016.1"/>
</dbReference>
<protein>
    <submittedName>
        <fullName evidence="2">Alpha/beta hydrolase</fullName>
    </submittedName>
</protein>
<name>A0A1J4N6V6_9ACTN</name>
<dbReference type="Proteomes" id="UP000033772">
    <property type="component" value="Unassembled WGS sequence"/>
</dbReference>
<reference evidence="2" key="1">
    <citation type="submission" date="2016-10" db="EMBL/GenBank/DDBJ databases">
        <title>Draft Genome Sequence of Nocardioides luteus Strain BAFB, an Alkane-Degrading Bacterium Isolated from JP-7 Polluted Soil.</title>
        <authorList>
            <person name="Brown L."/>
            <person name="Ruiz O.N."/>
            <person name="Gunasekera T."/>
        </authorList>
    </citation>
    <scope>NUCLEOTIDE SEQUENCE [LARGE SCALE GENOMIC DNA]</scope>
    <source>
        <strain evidence="2">BAFB</strain>
    </source>
</reference>
<dbReference type="PANTHER" id="PTHR43798:SF33">
    <property type="entry name" value="HYDROLASE, PUTATIVE (AFU_ORTHOLOGUE AFUA_2G14860)-RELATED"/>
    <property type="match status" value="1"/>
</dbReference>
<organism evidence="2 3">
    <name type="scientific">Nocardioides luteus</name>
    <dbReference type="NCBI Taxonomy" id="1844"/>
    <lineage>
        <taxon>Bacteria</taxon>
        <taxon>Bacillati</taxon>
        <taxon>Actinomycetota</taxon>
        <taxon>Actinomycetes</taxon>
        <taxon>Propionibacteriales</taxon>
        <taxon>Nocardioidaceae</taxon>
        <taxon>Nocardioides</taxon>
    </lineage>
</organism>
<evidence type="ECO:0000313" key="3">
    <source>
        <dbReference type="Proteomes" id="UP000033772"/>
    </source>
</evidence>
<dbReference type="InterPro" id="IPR050266">
    <property type="entry name" value="AB_hydrolase_sf"/>
</dbReference>
<evidence type="ECO:0000313" key="2">
    <source>
        <dbReference type="EMBL" id="OIJ26376.1"/>
    </source>
</evidence>
<comment type="caution">
    <text evidence="2">The sequence shown here is derived from an EMBL/GenBank/DDBJ whole genome shotgun (WGS) entry which is preliminary data.</text>
</comment>
<dbReference type="GO" id="GO:0016787">
    <property type="term" value="F:hydrolase activity"/>
    <property type="evidence" value="ECO:0007669"/>
    <property type="project" value="UniProtKB-KW"/>
</dbReference>
<dbReference type="SUPFAM" id="SSF53474">
    <property type="entry name" value="alpha/beta-Hydrolases"/>
    <property type="match status" value="1"/>
</dbReference>
<dbReference type="EMBL" id="JZDQ02000016">
    <property type="protein sequence ID" value="OIJ26376.1"/>
    <property type="molecule type" value="Genomic_DNA"/>
</dbReference>
<dbReference type="PANTHER" id="PTHR43798">
    <property type="entry name" value="MONOACYLGLYCEROL LIPASE"/>
    <property type="match status" value="1"/>
</dbReference>
<dbReference type="InterPro" id="IPR029058">
    <property type="entry name" value="AB_hydrolase_fold"/>
</dbReference>
<gene>
    <name evidence="2" type="ORF">UG56_012880</name>
</gene>
<keyword evidence="2" id="KW-0378">Hydrolase</keyword>
<evidence type="ECO:0000259" key="1">
    <source>
        <dbReference type="Pfam" id="PF00561"/>
    </source>
</evidence>
<dbReference type="GO" id="GO:0016020">
    <property type="term" value="C:membrane"/>
    <property type="evidence" value="ECO:0007669"/>
    <property type="project" value="TreeGrafter"/>
</dbReference>
<dbReference type="STRING" id="1844.UG56_012880"/>
<dbReference type="Gene3D" id="3.40.50.1820">
    <property type="entry name" value="alpha/beta hydrolase"/>
    <property type="match status" value="1"/>
</dbReference>
<dbReference type="OrthoDB" id="27092at2"/>
<dbReference type="Pfam" id="PF00561">
    <property type="entry name" value="Abhydrolase_1"/>
    <property type="match status" value="1"/>
</dbReference>
<proteinExistence type="predicted"/>
<accession>A0A1J4N6V6</accession>